<evidence type="ECO:0000256" key="4">
    <source>
        <dbReference type="ARBA" id="ARBA00054572"/>
    </source>
</evidence>
<dbReference type="FunFam" id="3.40.309.10:FF:000009">
    <property type="entry name" value="Aldehyde dehydrogenase A"/>
    <property type="match status" value="1"/>
</dbReference>
<dbReference type="EMBL" id="CDGJ01000048">
    <property type="protein sequence ID" value="CEJ07276.1"/>
    <property type="molecule type" value="Genomic_DNA"/>
</dbReference>
<dbReference type="GO" id="GO:0008911">
    <property type="term" value="F:lactaldehyde dehydrogenase (NAD+) activity"/>
    <property type="evidence" value="ECO:0007669"/>
    <property type="project" value="TreeGrafter"/>
</dbReference>
<dbReference type="Proteomes" id="UP000836597">
    <property type="component" value="Chromosome"/>
</dbReference>
<evidence type="ECO:0000313" key="8">
    <source>
        <dbReference type="EMBL" id="CAA7602578.1"/>
    </source>
</evidence>
<evidence type="ECO:0000256" key="6">
    <source>
        <dbReference type="ARBA" id="ARBA00067277"/>
    </source>
</evidence>
<comment type="catalytic activity">
    <reaction evidence="3">
        <text>(2S)-3-sulfolactaldehyde + NAD(+) + H2O = (2S)-3-sulfolactate + NADH + 2 H(+)</text>
        <dbReference type="Rhea" id="RHEA:47932"/>
        <dbReference type="ChEBI" id="CHEBI:15377"/>
        <dbReference type="ChEBI" id="CHEBI:15378"/>
        <dbReference type="ChEBI" id="CHEBI:57540"/>
        <dbReference type="ChEBI" id="CHEBI:57945"/>
        <dbReference type="ChEBI" id="CHEBI:61289"/>
        <dbReference type="ChEBI" id="CHEBI:90109"/>
        <dbReference type="EC" id="1.2.1.97"/>
    </reaction>
    <physiologicalReaction direction="left-to-right" evidence="3">
        <dbReference type="Rhea" id="RHEA:47933"/>
    </physiologicalReaction>
</comment>
<gene>
    <name evidence="9" type="ORF">DEACI_1737</name>
    <name evidence="8" type="ORF">DEACI_3257</name>
</gene>
<dbReference type="KEGG" id="aacx:DEACI_3257"/>
<evidence type="ECO:0000313" key="9">
    <source>
        <dbReference type="EMBL" id="CEJ07276.1"/>
    </source>
</evidence>
<dbReference type="Proteomes" id="UP001071230">
    <property type="component" value="Unassembled WGS sequence"/>
</dbReference>
<dbReference type="Pfam" id="PF00171">
    <property type="entry name" value="Aldedh"/>
    <property type="match status" value="1"/>
</dbReference>
<dbReference type="CDD" id="cd07149">
    <property type="entry name" value="ALDH_y4uC"/>
    <property type="match status" value="1"/>
</dbReference>
<sequence>MLESYPIYINGRWLETENKLDVVDKFSGEVFARVSVSGEAEVDAAVSAALEAFRQSPLPPYRRYEILAKGSALLAERVDELALTITREAGKVLKDAKTEVLRAAQVLQIAAEEAKRITGEMIPVEAAPGAENRLAYTVRVPIGVVCAISPFNFPLNLACHKVAPALAAGNTVVFKPSSATPISGINICRILEEAGLPPGYLNLVVGGGNEVGDLLLRDERIAFYSFTGSAKVGKRIMATVGLRKATMELGSNSVTIVHKDADLEKAAAACSRMPFVNAGQVCISIQRLLVHRDIYERFTEMLAAKTRELVLGNPLDADTDLGPMISEAEAIRAETWVKAALAGGATLVSGGKRRGALFEPTILTNVEPEMKVVCEEVFAPVVSVIPYDDFDEAVKMTNASKYGLQAGVFTSSIEIANKAARELEVGGVIVNDTSVYRADQTPYGGVKESGNGREGPKYAIQEMTEPKLVVFNLDVLS</sequence>
<proteinExistence type="inferred from homology"/>
<dbReference type="PANTHER" id="PTHR42991">
    <property type="entry name" value="ALDEHYDE DEHYDROGENASE"/>
    <property type="match status" value="1"/>
</dbReference>
<dbReference type="InterPro" id="IPR016162">
    <property type="entry name" value="Ald_DH_N"/>
</dbReference>
<comment type="function">
    <text evidence="4">Part of the sulfo-TAL (or sulfo-SFT) pathway, a D-sulfoquinovose degradation pathway that produces sulfolactate (SL). Catalyzes the oxidation of 3-sulfolactaldehyde (SLA) to sulfolactate (SL).</text>
</comment>
<evidence type="ECO:0000256" key="2">
    <source>
        <dbReference type="ARBA" id="ARBA00023002"/>
    </source>
</evidence>
<dbReference type="EMBL" id="LR746496">
    <property type="protein sequence ID" value="CAA7602578.1"/>
    <property type="molecule type" value="Genomic_DNA"/>
</dbReference>
<keyword evidence="10" id="KW-1185">Reference proteome</keyword>
<evidence type="ECO:0000259" key="7">
    <source>
        <dbReference type="Pfam" id="PF00171"/>
    </source>
</evidence>
<dbReference type="AlphaFoldDB" id="A0A8S0W4R4"/>
<dbReference type="InterPro" id="IPR015590">
    <property type="entry name" value="Aldehyde_DH_dom"/>
</dbReference>
<accession>A0A8S0W4R4</accession>
<protein>
    <recommendedName>
        <fullName evidence="6">3-sulfolactaldehyde dehydrogenase</fullName>
        <ecNumber evidence="5">1.2.1.97</ecNumber>
    </recommendedName>
</protein>
<keyword evidence="2 8" id="KW-0560">Oxidoreductase</keyword>
<reference evidence="8" key="2">
    <citation type="submission" date="2020-01" db="EMBL/GenBank/DDBJ databases">
        <authorList>
            <person name="Hornung B."/>
        </authorList>
    </citation>
    <scope>NUCLEOTIDE SEQUENCE</scope>
    <source>
        <strain evidence="8">PacBioINE</strain>
    </source>
</reference>
<dbReference type="PANTHER" id="PTHR42991:SF1">
    <property type="entry name" value="ALDEHYDE DEHYDROGENASE"/>
    <property type="match status" value="1"/>
</dbReference>
<evidence type="ECO:0000256" key="1">
    <source>
        <dbReference type="ARBA" id="ARBA00009986"/>
    </source>
</evidence>
<dbReference type="SUPFAM" id="SSF53720">
    <property type="entry name" value="ALDH-like"/>
    <property type="match status" value="1"/>
</dbReference>
<dbReference type="EC" id="1.2.1.97" evidence="5"/>
<feature type="domain" description="Aldehyde dehydrogenase" evidence="7">
    <location>
        <begin position="13"/>
        <end position="469"/>
    </location>
</feature>
<dbReference type="FunFam" id="3.40.605.10:FF:000007">
    <property type="entry name" value="NAD/NADP-dependent betaine aldehyde dehydrogenase"/>
    <property type="match status" value="1"/>
</dbReference>
<dbReference type="RefSeq" id="WP_240985923.1">
    <property type="nucleotide sequence ID" value="NZ_CDGJ01000048.1"/>
</dbReference>
<dbReference type="Gene3D" id="3.40.309.10">
    <property type="entry name" value="Aldehyde Dehydrogenase, Chain A, domain 2"/>
    <property type="match status" value="1"/>
</dbReference>
<comment type="similarity">
    <text evidence="1">Belongs to the aldehyde dehydrogenase family.</text>
</comment>
<organism evidence="8">
    <name type="scientific">Acididesulfobacillus acetoxydans</name>
    <dbReference type="NCBI Taxonomy" id="1561005"/>
    <lineage>
        <taxon>Bacteria</taxon>
        <taxon>Bacillati</taxon>
        <taxon>Bacillota</taxon>
        <taxon>Clostridia</taxon>
        <taxon>Eubacteriales</taxon>
        <taxon>Peptococcaceae</taxon>
        <taxon>Acididesulfobacillus</taxon>
    </lineage>
</organism>
<name>A0A8S0W4R4_9FIRM</name>
<dbReference type="InterPro" id="IPR051020">
    <property type="entry name" value="ALDH-related_metabolic_enz"/>
</dbReference>
<dbReference type="InterPro" id="IPR016163">
    <property type="entry name" value="Ald_DH_C"/>
</dbReference>
<evidence type="ECO:0000256" key="5">
    <source>
        <dbReference type="ARBA" id="ARBA00066984"/>
    </source>
</evidence>
<reference evidence="9" key="1">
    <citation type="submission" date="2014-11" db="EMBL/GenBank/DDBJ databases">
        <authorList>
            <person name="Hornung B.V."/>
        </authorList>
    </citation>
    <scope>NUCLEOTIDE SEQUENCE</scope>
    <source>
        <strain evidence="9">INE</strain>
    </source>
</reference>
<evidence type="ECO:0000313" key="10">
    <source>
        <dbReference type="Proteomes" id="UP001071230"/>
    </source>
</evidence>
<evidence type="ECO:0000256" key="3">
    <source>
        <dbReference type="ARBA" id="ARBA00050326"/>
    </source>
</evidence>
<dbReference type="Gene3D" id="3.40.605.10">
    <property type="entry name" value="Aldehyde Dehydrogenase, Chain A, domain 1"/>
    <property type="match status" value="1"/>
</dbReference>
<dbReference type="InterPro" id="IPR016161">
    <property type="entry name" value="Ald_DH/histidinol_DH"/>
</dbReference>